<organism evidence="2 3">
    <name type="scientific">Owenia fusiformis</name>
    <name type="common">Polychaete worm</name>
    <dbReference type="NCBI Taxonomy" id="6347"/>
    <lineage>
        <taxon>Eukaryota</taxon>
        <taxon>Metazoa</taxon>
        <taxon>Spiralia</taxon>
        <taxon>Lophotrochozoa</taxon>
        <taxon>Annelida</taxon>
        <taxon>Polychaeta</taxon>
        <taxon>Sedentaria</taxon>
        <taxon>Canalipalpata</taxon>
        <taxon>Sabellida</taxon>
        <taxon>Oweniida</taxon>
        <taxon>Oweniidae</taxon>
        <taxon>Owenia</taxon>
    </lineage>
</organism>
<evidence type="ECO:0000256" key="1">
    <source>
        <dbReference type="SAM" id="MobiDB-lite"/>
    </source>
</evidence>
<dbReference type="Proteomes" id="UP000749559">
    <property type="component" value="Unassembled WGS sequence"/>
</dbReference>
<feature type="region of interest" description="Disordered" evidence="1">
    <location>
        <begin position="1"/>
        <end position="82"/>
    </location>
</feature>
<feature type="compositionally biased region" description="Polar residues" evidence="1">
    <location>
        <begin position="69"/>
        <end position="82"/>
    </location>
</feature>
<protein>
    <submittedName>
        <fullName evidence="2">Uncharacterized protein</fullName>
    </submittedName>
</protein>
<dbReference type="AlphaFoldDB" id="A0A8J1U889"/>
<evidence type="ECO:0000313" key="2">
    <source>
        <dbReference type="EMBL" id="CAH1794685.1"/>
    </source>
</evidence>
<evidence type="ECO:0000313" key="3">
    <source>
        <dbReference type="Proteomes" id="UP000749559"/>
    </source>
</evidence>
<name>A0A8J1U889_OWEFU</name>
<dbReference type="PANTHER" id="PTHR45902:SF1">
    <property type="entry name" value="LATROPHILIN RECEPTOR-LIKE PROTEIN A"/>
    <property type="match status" value="1"/>
</dbReference>
<feature type="compositionally biased region" description="Polar residues" evidence="1">
    <location>
        <begin position="1"/>
        <end position="17"/>
    </location>
</feature>
<proteinExistence type="predicted"/>
<accession>A0A8J1U889</accession>
<dbReference type="PANTHER" id="PTHR45902">
    <property type="entry name" value="LATROPHILIN RECEPTOR-LIKE PROTEIN A"/>
    <property type="match status" value="1"/>
</dbReference>
<dbReference type="InterPro" id="IPR053231">
    <property type="entry name" value="GPCR_LN-TM7"/>
</dbReference>
<keyword evidence="3" id="KW-1185">Reference proteome</keyword>
<sequence length="571" mass="64523">MQSDTVTVENEQMTNVTHKQHSHQTLLEALDVTQTQEDRHHLTSQTPNPQTYVTPSQRQQRTDDPADDTTFQTGKDTNASEGDTLTVTMEQPSDTTTFESMTDKINSNSPRRFLEHDAFKCIAVSNDSVYLIGICQNDFKGTAMERNCLGGDGTTIQPNIITHNTPCFDPMTKRHYKNIYCAKCNHVENPLLWTIQTHCFENEPVGNMQAIDTQSLLHMLISDDCLIEYILPDARYPARKCYDMVSVCPFTEADSPVSKLCVTHGLSPVIEQRTFTTYKNKYCWTCHNTNRSTNRSSTDFLLCKTSHFVVKLHKGRWDAFSFQMFVEVDLGYSLKQAPVIQINATPIQNLGGVDEIRMKCQMNAGCRIDECPTGFERIGIDGCVYAGIAVATNMTITFITTYPMHNVSEMIHLLKGIIIEVAQPVGVIKLDTPKFFDSRLMKMELGFNTGIRDQQLKLGMINNILNNRLFQLKEVINRQEGFMNGVIISDITIHALNILPRPMKVNSLSEDTTTGPKVNENITSMTREMTSMTREMTSTTQDFGLRGNAPSFFVQSIFFHFLKVTAALLLY</sequence>
<comment type="caution">
    <text evidence="2">The sequence shown here is derived from an EMBL/GenBank/DDBJ whole genome shotgun (WGS) entry which is preliminary data.</text>
</comment>
<gene>
    <name evidence="2" type="ORF">OFUS_LOCUS19345</name>
</gene>
<dbReference type="EMBL" id="CAIIXF020000009">
    <property type="protein sequence ID" value="CAH1794685.1"/>
    <property type="molecule type" value="Genomic_DNA"/>
</dbReference>
<feature type="compositionally biased region" description="Polar residues" evidence="1">
    <location>
        <begin position="43"/>
        <end position="59"/>
    </location>
</feature>
<reference evidence="2" key="1">
    <citation type="submission" date="2022-03" db="EMBL/GenBank/DDBJ databases">
        <authorList>
            <person name="Martin C."/>
        </authorList>
    </citation>
    <scope>NUCLEOTIDE SEQUENCE</scope>
</reference>